<keyword evidence="3" id="KW-1185">Reference proteome</keyword>
<gene>
    <name evidence="2" type="ORF">SD1D_1346</name>
</gene>
<feature type="domain" description="Cysteine-rich small" evidence="1">
    <location>
        <begin position="5"/>
        <end position="77"/>
    </location>
</feature>
<accession>A0A0K8J601</accession>
<reference evidence="3" key="1">
    <citation type="submission" date="2015-09" db="EMBL/GenBank/DDBJ databases">
        <authorList>
            <person name="Wibberg D."/>
        </authorList>
    </citation>
    <scope>NUCLEOTIDE SEQUENCE [LARGE SCALE GENOMIC DNA]</scope>
    <source>
        <strain evidence="3">SD1D</strain>
    </source>
</reference>
<dbReference type="InterPro" id="IPR007212">
    <property type="entry name" value="Zf-like"/>
</dbReference>
<evidence type="ECO:0000259" key="1">
    <source>
        <dbReference type="Pfam" id="PF04071"/>
    </source>
</evidence>
<name>A0A0K8J601_9FIRM</name>
<protein>
    <recommendedName>
        <fullName evidence="1">Cysteine-rich small domain-containing protein</fullName>
    </recommendedName>
</protein>
<dbReference type="EMBL" id="LN879430">
    <property type="protein sequence ID" value="CUH92892.1"/>
    <property type="molecule type" value="Genomic_DNA"/>
</dbReference>
<proteinExistence type="predicted"/>
<dbReference type="KEGG" id="hsd:SD1D_1346"/>
<dbReference type="AlphaFoldDB" id="A0A0K8J601"/>
<evidence type="ECO:0000313" key="2">
    <source>
        <dbReference type="EMBL" id="CUH92892.1"/>
    </source>
</evidence>
<dbReference type="Pfam" id="PF04071">
    <property type="entry name" value="zf-like"/>
    <property type="match status" value="1"/>
</dbReference>
<dbReference type="RefSeq" id="WP_087758830.1">
    <property type="nucleotide sequence ID" value="NZ_JANWKB010000052.1"/>
</dbReference>
<organism evidence="2 3">
    <name type="scientific">Herbinix luporum</name>
    <dbReference type="NCBI Taxonomy" id="1679721"/>
    <lineage>
        <taxon>Bacteria</taxon>
        <taxon>Bacillati</taxon>
        <taxon>Bacillota</taxon>
        <taxon>Clostridia</taxon>
        <taxon>Lachnospirales</taxon>
        <taxon>Lachnospiraceae</taxon>
        <taxon>Herbinix</taxon>
    </lineage>
</organism>
<dbReference type="Proteomes" id="UP000196053">
    <property type="component" value="Chromosome I"/>
</dbReference>
<evidence type="ECO:0000313" key="3">
    <source>
        <dbReference type="Proteomes" id="UP000196053"/>
    </source>
</evidence>
<sequence>MENSYRYFKNQACKYFPCHEKKSLEDFNCLFCFCPLYFIEDCGGDCNYINGIRDCSNCLIPHEPKGYDFITKKIIAENNRRAVK</sequence>
<dbReference type="OrthoDB" id="9799337at2"/>